<dbReference type="InterPro" id="IPR037401">
    <property type="entry name" value="SnoaL-like"/>
</dbReference>
<proteinExistence type="predicted"/>
<protein>
    <recommendedName>
        <fullName evidence="2">SnoaL-like domain-containing protein</fullName>
    </recommendedName>
</protein>
<organism evidence="3 4">
    <name type="scientific">Opitutus terrae (strain DSM 11246 / JCM 15787 / PB90-1)</name>
    <dbReference type="NCBI Taxonomy" id="452637"/>
    <lineage>
        <taxon>Bacteria</taxon>
        <taxon>Pseudomonadati</taxon>
        <taxon>Verrucomicrobiota</taxon>
        <taxon>Opitutia</taxon>
        <taxon>Opitutales</taxon>
        <taxon>Opitutaceae</taxon>
        <taxon>Opitutus</taxon>
    </lineage>
</organism>
<dbReference type="eggNOG" id="COG4319">
    <property type="taxonomic scope" value="Bacteria"/>
</dbReference>
<evidence type="ECO:0000259" key="2">
    <source>
        <dbReference type="Pfam" id="PF13474"/>
    </source>
</evidence>
<accession>B1ZMY8</accession>
<gene>
    <name evidence="3" type="ordered locus">Oter_3160</name>
</gene>
<dbReference type="KEGG" id="ote:Oter_3160"/>
<evidence type="ECO:0000313" key="3">
    <source>
        <dbReference type="EMBL" id="ACB76440.1"/>
    </source>
</evidence>
<feature type="signal peptide" evidence="1">
    <location>
        <begin position="1"/>
        <end position="26"/>
    </location>
</feature>
<dbReference type="Pfam" id="PF13474">
    <property type="entry name" value="SnoaL_3"/>
    <property type="match status" value="1"/>
</dbReference>
<dbReference type="HOGENOM" id="CLU_1601043_0_0_0"/>
<dbReference type="Proteomes" id="UP000007013">
    <property type="component" value="Chromosome"/>
</dbReference>
<dbReference type="OrthoDB" id="9812295at2"/>
<dbReference type="InterPro" id="IPR032710">
    <property type="entry name" value="NTF2-like_dom_sf"/>
</dbReference>
<reference evidence="3 4" key="1">
    <citation type="journal article" date="2011" name="J. Bacteriol.">
        <title>Genome sequence of the verrucomicrobium Opitutus terrae PB90-1, an abundant inhabitant of rice paddy soil ecosystems.</title>
        <authorList>
            <person name="van Passel M.W."/>
            <person name="Kant R."/>
            <person name="Palva A."/>
            <person name="Copeland A."/>
            <person name="Lucas S."/>
            <person name="Lapidus A."/>
            <person name="Glavina del Rio T."/>
            <person name="Pitluck S."/>
            <person name="Goltsman E."/>
            <person name="Clum A."/>
            <person name="Sun H."/>
            <person name="Schmutz J."/>
            <person name="Larimer F.W."/>
            <person name="Land M.L."/>
            <person name="Hauser L."/>
            <person name="Kyrpides N."/>
            <person name="Mikhailova N."/>
            <person name="Richardson P.P."/>
            <person name="Janssen P.H."/>
            <person name="de Vos W.M."/>
            <person name="Smidt H."/>
        </authorList>
    </citation>
    <scope>NUCLEOTIDE SEQUENCE [LARGE SCALE GENOMIC DNA]</scope>
    <source>
        <strain evidence="4">DSM 11246 / JCM 15787 / PB90-1</strain>
    </source>
</reference>
<dbReference type="EMBL" id="CP001032">
    <property type="protein sequence ID" value="ACB76440.1"/>
    <property type="molecule type" value="Genomic_DNA"/>
</dbReference>
<keyword evidence="4" id="KW-1185">Reference proteome</keyword>
<dbReference type="AlphaFoldDB" id="B1ZMY8"/>
<dbReference type="SUPFAM" id="SSF54427">
    <property type="entry name" value="NTF2-like"/>
    <property type="match status" value="1"/>
</dbReference>
<dbReference type="RefSeq" id="WP_012375969.1">
    <property type="nucleotide sequence ID" value="NC_010571.1"/>
</dbReference>
<dbReference type="STRING" id="452637.Oter_3160"/>
<name>B1ZMY8_OPITP</name>
<evidence type="ECO:0000256" key="1">
    <source>
        <dbReference type="SAM" id="SignalP"/>
    </source>
</evidence>
<evidence type="ECO:0000313" key="4">
    <source>
        <dbReference type="Proteomes" id="UP000007013"/>
    </source>
</evidence>
<feature type="chain" id="PRO_5002771900" description="SnoaL-like domain-containing protein" evidence="1">
    <location>
        <begin position="27"/>
        <end position="166"/>
    </location>
</feature>
<feature type="domain" description="SnoaL-like" evidence="2">
    <location>
        <begin position="43"/>
        <end position="164"/>
    </location>
</feature>
<keyword evidence="1" id="KW-0732">Signal</keyword>
<dbReference type="Gene3D" id="3.10.450.50">
    <property type="match status" value="1"/>
</dbReference>
<sequence length="166" mass="18115">MKPFRSLLWGCSILVAAQLIATPTKADENAARAWSDPAVEQAVLATNTQMIAAANRLDVDAFFAYIVDTDKGMIVQNGTIFRTRQQAYDAVKRGMAGVTKLERRIENPQVTVIGPDTALLVADGSVDAVFVDGRSMTSRFAVSLLFVRTGTQWKLLHGHYSAPAMR</sequence>